<sequence length="240" mass="28256">MYNQLFEMIKQLCPNLNPTAIACDYEAAAFQAMTDSFPGVRIHGCFFHLVKNMKKHIGQLQLGNMYNNNPDFSLKVRMITALAFVRIPDLDQAIDVLAEELPAELEPLLEWYEDNYLERINRRENGRRSPLFPVDMWNLHERTLNGEDRTNNHAEASHRRLQTELAMDHPTIWKLIEGLKKVQKGRDVFYERLVAGNSPPKKLKKYRDADERILRLVRDYEDRDIIEFLRGIAHNYQMQQ</sequence>
<name>A0AAN7PPD1_9COLE</name>
<proteinExistence type="predicted"/>
<protein>
    <recommendedName>
        <fullName evidence="3">MULE transposase domain-containing protein</fullName>
    </recommendedName>
</protein>
<reference evidence="2" key="1">
    <citation type="submission" date="2023-01" db="EMBL/GenBank/DDBJ databases">
        <title>Key to firefly adult light organ development and bioluminescence: homeobox transcription factors regulate luciferase expression and transportation to peroxisome.</title>
        <authorList>
            <person name="Fu X."/>
        </authorList>
    </citation>
    <scope>NUCLEOTIDE SEQUENCE [LARGE SCALE GENOMIC DNA]</scope>
</reference>
<dbReference type="Proteomes" id="UP001353858">
    <property type="component" value="Unassembled WGS sequence"/>
</dbReference>
<evidence type="ECO:0000313" key="1">
    <source>
        <dbReference type="EMBL" id="KAK4885771.1"/>
    </source>
</evidence>
<gene>
    <name evidence="1" type="ORF">RN001_002042</name>
</gene>
<dbReference type="EMBL" id="JARPUR010000001">
    <property type="protein sequence ID" value="KAK4885771.1"/>
    <property type="molecule type" value="Genomic_DNA"/>
</dbReference>
<dbReference type="AlphaFoldDB" id="A0AAN7PPD1"/>
<organism evidence="1 2">
    <name type="scientific">Aquatica leii</name>
    <dbReference type="NCBI Taxonomy" id="1421715"/>
    <lineage>
        <taxon>Eukaryota</taxon>
        <taxon>Metazoa</taxon>
        <taxon>Ecdysozoa</taxon>
        <taxon>Arthropoda</taxon>
        <taxon>Hexapoda</taxon>
        <taxon>Insecta</taxon>
        <taxon>Pterygota</taxon>
        <taxon>Neoptera</taxon>
        <taxon>Endopterygota</taxon>
        <taxon>Coleoptera</taxon>
        <taxon>Polyphaga</taxon>
        <taxon>Elateriformia</taxon>
        <taxon>Elateroidea</taxon>
        <taxon>Lampyridae</taxon>
        <taxon>Luciolinae</taxon>
        <taxon>Aquatica</taxon>
    </lineage>
</organism>
<evidence type="ECO:0000313" key="2">
    <source>
        <dbReference type="Proteomes" id="UP001353858"/>
    </source>
</evidence>
<accession>A0AAN7PPD1</accession>
<comment type="caution">
    <text evidence="1">The sequence shown here is derived from an EMBL/GenBank/DDBJ whole genome shotgun (WGS) entry which is preliminary data.</text>
</comment>
<keyword evidence="2" id="KW-1185">Reference proteome</keyword>
<evidence type="ECO:0008006" key="3">
    <source>
        <dbReference type="Google" id="ProtNLM"/>
    </source>
</evidence>